<keyword evidence="4 6" id="KW-1133">Transmembrane helix</keyword>
<dbReference type="InterPro" id="IPR006977">
    <property type="entry name" value="Yip1_dom"/>
</dbReference>
<evidence type="ECO:0000256" key="2">
    <source>
        <dbReference type="ARBA" id="ARBA00010596"/>
    </source>
</evidence>
<feature type="transmembrane region" description="Helical" evidence="6">
    <location>
        <begin position="125"/>
        <end position="146"/>
    </location>
</feature>
<dbReference type="GO" id="GO:0000139">
    <property type="term" value="C:Golgi membrane"/>
    <property type="evidence" value="ECO:0007669"/>
    <property type="project" value="UniProtKB-SubCell"/>
</dbReference>
<sequence length="327" mass="37872">MADHSAVIVDVDDIDKRKKTAEDELQFHDIDHNLSGSRKDDIDMDKAQTHTFSNFPHSAESDEEEGDKTELLKDEKRLYPFWKFDYYQQFFDVDSNQVFWRIMGSMTPNPRRNFLKSQIRPNPDLYGPFWICTTLVFTTAIAGNLANYFQSKGQNYHWQYDFHKVTFAATAIFSYWWIIPTMLFGLLWWRGSSAGYSFLEMISVYGYSLAIYIPISILWVVQINWFQWLLVIIGASLSGGVLLFTFWPAVREDEKKVNDTVLLINSCLPYCPELDGSIGSDKAQDCIMFRCLLWHGFYGRMPFVIPATLQSALSAFFEAPALMTAYL</sequence>
<evidence type="ECO:0000256" key="1">
    <source>
        <dbReference type="ARBA" id="ARBA00004141"/>
    </source>
</evidence>
<evidence type="ECO:0000259" key="7">
    <source>
        <dbReference type="Pfam" id="PF04893"/>
    </source>
</evidence>
<keyword evidence="3 6" id="KW-0812">Transmembrane</keyword>
<dbReference type="GO" id="GO:0031267">
    <property type="term" value="F:small GTPase binding"/>
    <property type="evidence" value="ECO:0007669"/>
    <property type="project" value="InterPro"/>
</dbReference>
<keyword evidence="5 6" id="KW-0472">Membrane</keyword>
<keyword evidence="8" id="KW-1185">Reference proteome</keyword>
<evidence type="ECO:0000313" key="8">
    <source>
        <dbReference type="Proteomes" id="UP000515154"/>
    </source>
</evidence>
<evidence type="ECO:0000256" key="6">
    <source>
        <dbReference type="RuleBase" id="RU361264"/>
    </source>
</evidence>
<dbReference type="InterPro" id="IPR039765">
    <property type="entry name" value="Yip5/YIPF1/YIPF2"/>
</dbReference>
<evidence type="ECO:0000256" key="3">
    <source>
        <dbReference type="ARBA" id="ARBA00022692"/>
    </source>
</evidence>
<dbReference type="KEGG" id="osn:115215598"/>
<dbReference type="PANTHER" id="PTHR12822:SF2">
    <property type="entry name" value="PROTEIN YIPF"/>
    <property type="match status" value="1"/>
</dbReference>
<dbReference type="Proteomes" id="UP000515154">
    <property type="component" value="Linkage group LG9"/>
</dbReference>
<name>A0A7E6F295_9MOLL</name>
<accession>A0A7E6F295</accession>
<evidence type="ECO:0000256" key="4">
    <source>
        <dbReference type="ARBA" id="ARBA00022989"/>
    </source>
</evidence>
<dbReference type="Pfam" id="PF04893">
    <property type="entry name" value="Yip1"/>
    <property type="match status" value="1"/>
</dbReference>
<dbReference type="GO" id="GO:0016192">
    <property type="term" value="P:vesicle-mediated transport"/>
    <property type="evidence" value="ECO:0007669"/>
    <property type="project" value="InterPro"/>
</dbReference>
<comment type="subcellular location">
    <subcellularLocation>
        <location evidence="6">Golgi apparatus membrane</location>
        <topology evidence="6">Multi-pass membrane protein</topology>
    </subcellularLocation>
    <subcellularLocation>
        <location evidence="1">Membrane</location>
        <topology evidence="1">Multi-pass membrane protein</topology>
    </subcellularLocation>
</comment>
<comment type="similarity">
    <text evidence="2 6">Belongs to the YIP1 family.</text>
</comment>
<gene>
    <name evidence="9" type="primary">LOC115215598</name>
</gene>
<evidence type="ECO:0000313" key="9">
    <source>
        <dbReference type="RefSeq" id="XP_036361623.1"/>
    </source>
</evidence>
<feature type="transmembrane region" description="Helical" evidence="6">
    <location>
        <begin position="166"/>
        <end position="189"/>
    </location>
</feature>
<feature type="transmembrane region" description="Helical" evidence="6">
    <location>
        <begin position="225"/>
        <end position="247"/>
    </location>
</feature>
<reference evidence="9" key="1">
    <citation type="submission" date="2025-08" db="UniProtKB">
        <authorList>
            <consortium name="RefSeq"/>
        </authorList>
    </citation>
    <scope>IDENTIFICATION</scope>
</reference>
<comment type="caution">
    <text evidence="6">Lacks conserved residue(s) required for the propagation of feature annotation.</text>
</comment>
<organism evidence="8 9">
    <name type="scientific">Octopus sinensis</name>
    <name type="common">East Asian common octopus</name>
    <dbReference type="NCBI Taxonomy" id="2607531"/>
    <lineage>
        <taxon>Eukaryota</taxon>
        <taxon>Metazoa</taxon>
        <taxon>Spiralia</taxon>
        <taxon>Lophotrochozoa</taxon>
        <taxon>Mollusca</taxon>
        <taxon>Cephalopoda</taxon>
        <taxon>Coleoidea</taxon>
        <taxon>Octopodiformes</taxon>
        <taxon>Octopoda</taxon>
        <taxon>Incirrata</taxon>
        <taxon>Octopodidae</taxon>
        <taxon>Octopus</taxon>
    </lineage>
</organism>
<feature type="transmembrane region" description="Helical" evidence="6">
    <location>
        <begin position="201"/>
        <end position="219"/>
    </location>
</feature>
<protein>
    <recommendedName>
        <fullName evidence="6">Protein YIPF</fullName>
    </recommendedName>
</protein>
<dbReference type="RefSeq" id="XP_036361623.1">
    <property type="nucleotide sequence ID" value="XM_036505730.1"/>
</dbReference>
<dbReference type="PANTHER" id="PTHR12822">
    <property type="entry name" value="PROTEIN YIPF"/>
    <property type="match status" value="1"/>
</dbReference>
<feature type="domain" description="Yip1" evidence="7">
    <location>
        <begin position="105"/>
        <end position="250"/>
    </location>
</feature>
<evidence type="ECO:0000256" key="5">
    <source>
        <dbReference type="ARBA" id="ARBA00023136"/>
    </source>
</evidence>
<proteinExistence type="inferred from homology"/>
<dbReference type="AlphaFoldDB" id="A0A7E6F295"/>